<dbReference type="InterPro" id="IPR050322">
    <property type="entry name" value="Fe-S_cluster_asmbl/transfer"/>
</dbReference>
<name>A0A1I0E901_9PROT</name>
<dbReference type="GO" id="GO:0005829">
    <property type="term" value="C:cytosol"/>
    <property type="evidence" value="ECO:0007669"/>
    <property type="project" value="TreeGrafter"/>
</dbReference>
<dbReference type="Gene3D" id="2.60.300.12">
    <property type="entry name" value="HesB-like domain"/>
    <property type="match status" value="1"/>
</dbReference>
<dbReference type="EMBL" id="FOHI01000006">
    <property type="protein sequence ID" value="SET41518.1"/>
    <property type="molecule type" value="Genomic_DNA"/>
</dbReference>
<dbReference type="InterPro" id="IPR017870">
    <property type="entry name" value="FeS_cluster_insertion_CS"/>
</dbReference>
<dbReference type="PANTHER" id="PTHR10072:SF41">
    <property type="entry name" value="IRON-SULFUR CLUSTER ASSEMBLY 1 HOMOLOG, MITOCHONDRIAL"/>
    <property type="match status" value="1"/>
</dbReference>
<sequence length="116" mass="12877">MAMAITLTENAAKQIQKQLAKRGKGLALRVGVKKVGCSGFAYTYAYADELRESDRMFESCNAHVVVDVDFLPFLDGSRIDFVREGLNESFRFENPNVDNTCGCGESFSVKEEPVKV</sequence>
<dbReference type="Pfam" id="PF01521">
    <property type="entry name" value="Fe-S_biosyn"/>
    <property type="match status" value="1"/>
</dbReference>
<dbReference type="PROSITE" id="PS01152">
    <property type="entry name" value="HESB"/>
    <property type="match status" value="1"/>
</dbReference>
<evidence type="ECO:0000313" key="4">
    <source>
        <dbReference type="Proteomes" id="UP000183339"/>
    </source>
</evidence>
<protein>
    <submittedName>
        <fullName evidence="3">Iron-sulfur cluster assembly protein</fullName>
    </submittedName>
</protein>
<evidence type="ECO:0000259" key="2">
    <source>
        <dbReference type="Pfam" id="PF01521"/>
    </source>
</evidence>
<dbReference type="InterPro" id="IPR035903">
    <property type="entry name" value="HesB-like_dom_sf"/>
</dbReference>
<accession>A0A1I0E901</accession>
<comment type="similarity">
    <text evidence="1">Belongs to the HesB/IscA family.</text>
</comment>
<dbReference type="SUPFAM" id="SSF89360">
    <property type="entry name" value="HesB-like domain"/>
    <property type="match status" value="1"/>
</dbReference>
<dbReference type="GO" id="GO:0016226">
    <property type="term" value="P:iron-sulfur cluster assembly"/>
    <property type="evidence" value="ECO:0007669"/>
    <property type="project" value="InterPro"/>
</dbReference>
<gene>
    <name evidence="3" type="ORF">SAMN05216412_10667</name>
</gene>
<dbReference type="InterPro" id="IPR016092">
    <property type="entry name" value="ATAP"/>
</dbReference>
<evidence type="ECO:0000313" key="3">
    <source>
        <dbReference type="EMBL" id="SET41518.1"/>
    </source>
</evidence>
<organism evidence="3 4">
    <name type="scientific">Nitrosospira multiformis</name>
    <dbReference type="NCBI Taxonomy" id="1231"/>
    <lineage>
        <taxon>Bacteria</taxon>
        <taxon>Pseudomonadati</taxon>
        <taxon>Pseudomonadota</taxon>
        <taxon>Betaproteobacteria</taxon>
        <taxon>Nitrosomonadales</taxon>
        <taxon>Nitrosomonadaceae</taxon>
        <taxon>Nitrosospira</taxon>
    </lineage>
</organism>
<dbReference type="NCBIfam" id="TIGR00049">
    <property type="entry name" value="iron-sulfur cluster assembly accessory protein"/>
    <property type="match status" value="1"/>
</dbReference>
<reference evidence="3 4" key="1">
    <citation type="submission" date="2016-10" db="EMBL/GenBank/DDBJ databases">
        <authorList>
            <person name="de Groot N.N."/>
        </authorList>
    </citation>
    <scope>NUCLEOTIDE SEQUENCE [LARGE SCALE GENOMIC DNA]</scope>
    <source>
        <strain evidence="3 4">Nl7</strain>
    </source>
</reference>
<feature type="domain" description="Core" evidence="2">
    <location>
        <begin position="3"/>
        <end position="105"/>
    </location>
</feature>
<evidence type="ECO:0000256" key="1">
    <source>
        <dbReference type="ARBA" id="ARBA00006718"/>
    </source>
</evidence>
<dbReference type="PANTHER" id="PTHR10072">
    <property type="entry name" value="IRON-SULFUR CLUSTER ASSEMBLY PROTEIN"/>
    <property type="match status" value="1"/>
</dbReference>
<dbReference type="AlphaFoldDB" id="A0A1I0E901"/>
<dbReference type="InterPro" id="IPR000361">
    <property type="entry name" value="ATAP_core_dom"/>
</dbReference>
<dbReference type="Proteomes" id="UP000183339">
    <property type="component" value="Unassembled WGS sequence"/>
</dbReference>
<proteinExistence type="inferred from homology"/>
<dbReference type="GO" id="GO:0051537">
    <property type="term" value="F:2 iron, 2 sulfur cluster binding"/>
    <property type="evidence" value="ECO:0007669"/>
    <property type="project" value="UniProtKB-ARBA"/>
</dbReference>